<dbReference type="AlphaFoldDB" id="A0A833TQH8"/>
<proteinExistence type="predicted"/>
<evidence type="ECO:0008006" key="3">
    <source>
        <dbReference type="Google" id="ProtNLM"/>
    </source>
</evidence>
<evidence type="ECO:0000313" key="2">
    <source>
        <dbReference type="Proteomes" id="UP000619265"/>
    </source>
</evidence>
<dbReference type="PANTHER" id="PTHR33116">
    <property type="entry name" value="REVERSE TRANSCRIPTASE ZINC-BINDING DOMAIN-CONTAINING PROTEIN-RELATED-RELATED"/>
    <property type="match status" value="1"/>
</dbReference>
<reference evidence="1" key="1">
    <citation type="submission" date="2015-10" db="EMBL/GenBank/DDBJ databases">
        <authorList>
            <person name="Martinez-Garcia P.J."/>
            <person name="Crepeau M.W."/>
            <person name="Puiu D."/>
            <person name="Gonzalez-Ibeas D."/>
            <person name="Whalen J."/>
            <person name="Stevens K."/>
            <person name="Paul R."/>
            <person name="Butterfield T."/>
            <person name="Britton M."/>
            <person name="Reagan R."/>
            <person name="Chakraborty S."/>
            <person name="Walawage S.L."/>
            <person name="Vasquez-Gross H.A."/>
            <person name="Cardeno C."/>
            <person name="Famula R."/>
            <person name="Pratt K."/>
            <person name="Kuruganti S."/>
            <person name="Aradhya M.K."/>
            <person name="Leslie C.A."/>
            <person name="Dandekar A.M."/>
            <person name="Salzberg S.L."/>
            <person name="Wegrzyn J.L."/>
            <person name="Langley C.H."/>
            <person name="Neale D.B."/>
        </authorList>
    </citation>
    <scope>NUCLEOTIDE SEQUENCE</scope>
    <source>
        <tissue evidence="1">Leaves</tissue>
    </source>
</reference>
<name>A0A833TQH8_JUGRE</name>
<sequence>MVVYHSHLLFANDTLIFVEPNPDIYSLRALLLCFEAVSNLKVNLSKSEIVLVGSVNNLSDLAAILGYKVSSLPMKYLGLPLGDPHKSKAMWDEIVEKIEHKLEGWKRLYLSQGDKTTLIKSTLSNLSTYFLSLFPLPVGVAYRLEKIFRDFLWGSFEYVKKFHLIKWDKNMYIPRNRACPAASGQAHLRPTTAFSNGNAVVGKLANICTFY</sequence>
<dbReference type="Gramene" id="Jr16_14020_p1">
    <property type="protein sequence ID" value="cds.Jr16_14020_p1"/>
    <property type="gene ID" value="Jr16_14020"/>
</dbReference>
<evidence type="ECO:0000313" key="1">
    <source>
        <dbReference type="EMBL" id="KAF5443548.1"/>
    </source>
</evidence>
<gene>
    <name evidence="1" type="ORF">F2P56_036096</name>
</gene>
<accession>A0A833TQH8</accession>
<dbReference type="Proteomes" id="UP000619265">
    <property type="component" value="Unassembled WGS sequence"/>
</dbReference>
<protein>
    <recommendedName>
        <fullName evidence="3">Reverse transcriptase domain-containing protein</fullName>
    </recommendedName>
</protein>
<comment type="caution">
    <text evidence="1">The sequence shown here is derived from an EMBL/GenBank/DDBJ whole genome shotgun (WGS) entry which is preliminary data.</text>
</comment>
<reference evidence="1" key="2">
    <citation type="submission" date="2020-03" db="EMBL/GenBank/DDBJ databases">
        <title>Walnut 2.0.</title>
        <authorList>
            <person name="Marrano A."/>
            <person name="Britton M."/>
            <person name="Zimin A.V."/>
            <person name="Zaini P.A."/>
            <person name="Workman R."/>
            <person name="Puiu D."/>
            <person name="Bianco L."/>
            <person name="Allen B.J."/>
            <person name="Troggio M."/>
            <person name="Leslie C.A."/>
            <person name="Timp W."/>
            <person name="Dendekar A."/>
            <person name="Salzberg S.L."/>
            <person name="Neale D.B."/>
        </authorList>
    </citation>
    <scope>NUCLEOTIDE SEQUENCE</scope>
    <source>
        <tissue evidence="1">Leaves</tissue>
    </source>
</reference>
<organism evidence="1 2">
    <name type="scientific">Juglans regia</name>
    <name type="common">English walnut</name>
    <dbReference type="NCBI Taxonomy" id="51240"/>
    <lineage>
        <taxon>Eukaryota</taxon>
        <taxon>Viridiplantae</taxon>
        <taxon>Streptophyta</taxon>
        <taxon>Embryophyta</taxon>
        <taxon>Tracheophyta</taxon>
        <taxon>Spermatophyta</taxon>
        <taxon>Magnoliopsida</taxon>
        <taxon>eudicotyledons</taxon>
        <taxon>Gunneridae</taxon>
        <taxon>Pentapetalae</taxon>
        <taxon>rosids</taxon>
        <taxon>fabids</taxon>
        <taxon>Fagales</taxon>
        <taxon>Juglandaceae</taxon>
        <taxon>Juglans</taxon>
    </lineage>
</organism>
<dbReference type="PANTHER" id="PTHR33116:SF78">
    <property type="entry name" value="OS12G0587133 PROTEIN"/>
    <property type="match status" value="1"/>
</dbReference>
<dbReference type="EMBL" id="LIHL02000016">
    <property type="protein sequence ID" value="KAF5443548.1"/>
    <property type="molecule type" value="Genomic_DNA"/>
</dbReference>